<evidence type="ECO:0000256" key="4">
    <source>
        <dbReference type="ARBA" id="ARBA00022853"/>
    </source>
</evidence>
<keyword evidence="7" id="KW-0539">Nucleus</keyword>
<dbReference type="EC" id="2.3.1.48" evidence="2"/>
<keyword evidence="6" id="KW-0804">Transcription</keyword>
<evidence type="ECO:0000256" key="2">
    <source>
        <dbReference type="ARBA" id="ARBA00013184"/>
    </source>
</evidence>
<gene>
    <name evidence="9" type="ORF">GPM918_LOCUS28025</name>
    <name evidence="10" type="ORF">SRO942_LOCUS28466</name>
</gene>
<dbReference type="InterPro" id="IPR013178">
    <property type="entry name" value="Histone_AcTrfase_Rtt109/CBP"/>
</dbReference>
<reference evidence="9" key="1">
    <citation type="submission" date="2021-02" db="EMBL/GenBank/DDBJ databases">
        <authorList>
            <person name="Nowell W R."/>
        </authorList>
    </citation>
    <scope>NUCLEOTIDE SEQUENCE</scope>
</reference>
<dbReference type="PANTHER" id="PTHR13808">
    <property type="entry name" value="CBP/P300-RELATED"/>
    <property type="match status" value="1"/>
</dbReference>
<comment type="caution">
    <text evidence="9">The sequence shown here is derived from an EMBL/GenBank/DDBJ whole genome shotgun (WGS) entry which is preliminary data.</text>
</comment>
<keyword evidence="4" id="KW-0156">Chromatin regulator</keyword>
<evidence type="ECO:0000256" key="6">
    <source>
        <dbReference type="ARBA" id="ARBA00023163"/>
    </source>
</evidence>
<dbReference type="OrthoDB" id="899at2759"/>
<dbReference type="GO" id="GO:0004402">
    <property type="term" value="F:histone acetyltransferase activity"/>
    <property type="evidence" value="ECO:0007669"/>
    <property type="project" value="InterPro"/>
</dbReference>
<sequence>MIAYLDTVQYFKPKEYRRRVYFELLIGYLEYMKELGFKQAYIWASPPGKGNDYILNTHPKHQHNLTQSELVEWYKKLFRHGIGEGVIKKIQNIKEEILSDYKIGDEMIKLPYMDGDNWPGVIEEKLITMSNAKSAKTNEEMKLSLSIYLRDLFQKHAEEFFFLHLNDAVNTSPTTRDDNEQVDYQLFSSRELFLDVSSQHHWEFTNVRRAKFSTICIIHELTKLPYRCDKCYEPCICVCISPDNALELCEKCSNHTHLEKERFDNNQVTMIRQTPITTMDQQSFYPVRSDSVSEAVW</sequence>
<dbReference type="GO" id="GO:0005667">
    <property type="term" value="C:transcription regulator complex"/>
    <property type="evidence" value="ECO:0007669"/>
    <property type="project" value="TreeGrafter"/>
</dbReference>
<evidence type="ECO:0000256" key="1">
    <source>
        <dbReference type="ARBA" id="ARBA00004123"/>
    </source>
</evidence>
<organism evidence="9 11">
    <name type="scientific">Didymodactylos carnosus</name>
    <dbReference type="NCBI Taxonomy" id="1234261"/>
    <lineage>
        <taxon>Eukaryota</taxon>
        <taxon>Metazoa</taxon>
        <taxon>Spiralia</taxon>
        <taxon>Gnathifera</taxon>
        <taxon>Rotifera</taxon>
        <taxon>Eurotatoria</taxon>
        <taxon>Bdelloidea</taxon>
        <taxon>Philodinida</taxon>
        <taxon>Philodinidae</taxon>
        <taxon>Didymodactylos</taxon>
    </lineage>
</organism>
<evidence type="ECO:0000256" key="7">
    <source>
        <dbReference type="ARBA" id="ARBA00023242"/>
    </source>
</evidence>
<proteinExistence type="predicted"/>
<evidence type="ECO:0000256" key="8">
    <source>
        <dbReference type="ARBA" id="ARBA00048017"/>
    </source>
</evidence>
<keyword evidence="3" id="KW-0808">Transferase</keyword>
<protein>
    <recommendedName>
        <fullName evidence="2">histone acetyltransferase</fullName>
        <ecNumber evidence="2">2.3.1.48</ecNumber>
    </recommendedName>
</protein>
<keyword evidence="11" id="KW-1185">Reference proteome</keyword>
<evidence type="ECO:0000313" key="11">
    <source>
        <dbReference type="Proteomes" id="UP000663829"/>
    </source>
</evidence>
<dbReference type="Proteomes" id="UP000663829">
    <property type="component" value="Unassembled WGS sequence"/>
</dbReference>
<dbReference type="GO" id="GO:0045944">
    <property type="term" value="P:positive regulation of transcription by RNA polymerase II"/>
    <property type="evidence" value="ECO:0007669"/>
    <property type="project" value="TreeGrafter"/>
</dbReference>
<dbReference type="GO" id="GO:0005634">
    <property type="term" value="C:nucleus"/>
    <property type="evidence" value="ECO:0007669"/>
    <property type="project" value="UniProtKB-SubCell"/>
</dbReference>
<evidence type="ECO:0000313" key="9">
    <source>
        <dbReference type="EMBL" id="CAF1290761.1"/>
    </source>
</evidence>
<comment type="catalytic activity">
    <reaction evidence="8">
        <text>L-lysyl-[protein] + acetyl-CoA = N(6)-acetyl-L-lysyl-[protein] + CoA + H(+)</text>
        <dbReference type="Rhea" id="RHEA:45948"/>
        <dbReference type="Rhea" id="RHEA-COMP:9752"/>
        <dbReference type="Rhea" id="RHEA-COMP:10731"/>
        <dbReference type="ChEBI" id="CHEBI:15378"/>
        <dbReference type="ChEBI" id="CHEBI:29969"/>
        <dbReference type="ChEBI" id="CHEBI:57287"/>
        <dbReference type="ChEBI" id="CHEBI:57288"/>
        <dbReference type="ChEBI" id="CHEBI:61930"/>
        <dbReference type="EC" id="2.3.1.48"/>
    </reaction>
</comment>
<evidence type="ECO:0000256" key="3">
    <source>
        <dbReference type="ARBA" id="ARBA00022679"/>
    </source>
</evidence>
<dbReference type="Pfam" id="PF08214">
    <property type="entry name" value="HAT_KAT11"/>
    <property type="match status" value="1"/>
</dbReference>
<dbReference type="PANTHER" id="PTHR13808:SF1">
    <property type="entry name" value="HISTONE ACETYLTRANSFERASE"/>
    <property type="match status" value="1"/>
</dbReference>
<dbReference type="EMBL" id="CAJOBC010032583">
    <property type="protein sequence ID" value="CAF4096495.1"/>
    <property type="molecule type" value="Genomic_DNA"/>
</dbReference>
<dbReference type="SMART" id="SM01250">
    <property type="entry name" value="KAT11"/>
    <property type="match status" value="1"/>
</dbReference>
<dbReference type="AlphaFoldDB" id="A0A815CRB2"/>
<comment type="subcellular location">
    <subcellularLocation>
        <location evidence="1">Nucleus</location>
    </subcellularLocation>
</comment>
<dbReference type="Proteomes" id="UP000681722">
    <property type="component" value="Unassembled WGS sequence"/>
</dbReference>
<keyword evidence="5" id="KW-0805">Transcription regulation</keyword>
<dbReference type="GO" id="GO:0000123">
    <property type="term" value="C:histone acetyltransferase complex"/>
    <property type="evidence" value="ECO:0007669"/>
    <property type="project" value="TreeGrafter"/>
</dbReference>
<name>A0A815CRB2_9BILA</name>
<evidence type="ECO:0000256" key="5">
    <source>
        <dbReference type="ARBA" id="ARBA00023015"/>
    </source>
</evidence>
<dbReference type="GO" id="GO:0031490">
    <property type="term" value="F:chromatin DNA binding"/>
    <property type="evidence" value="ECO:0007669"/>
    <property type="project" value="TreeGrafter"/>
</dbReference>
<dbReference type="EMBL" id="CAJNOQ010012042">
    <property type="protein sequence ID" value="CAF1290761.1"/>
    <property type="molecule type" value="Genomic_DNA"/>
</dbReference>
<dbReference type="GO" id="GO:0003713">
    <property type="term" value="F:transcription coactivator activity"/>
    <property type="evidence" value="ECO:0007669"/>
    <property type="project" value="TreeGrafter"/>
</dbReference>
<evidence type="ECO:0000313" key="10">
    <source>
        <dbReference type="EMBL" id="CAF4096495.1"/>
    </source>
</evidence>
<accession>A0A815CRB2</accession>